<dbReference type="EMBL" id="UINC01209481">
    <property type="protein sequence ID" value="SVE32516.1"/>
    <property type="molecule type" value="Genomic_DNA"/>
</dbReference>
<evidence type="ECO:0000256" key="1">
    <source>
        <dbReference type="ARBA" id="ARBA00006534"/>
    </source>
</evidence>
<dbReference type="PANTHER" id="PTHR20842:SF0">
    <property type="entry name" value="ALPHA-ASPARTYL DIPEPTIDASE"/>
    <property type="match status" value="1"/>
</dbReference>
<dbReference type="InterPro" id="IPR029062">
    <property type="entry name" value="Class_I_gatase-like"/>
</dbReference>
<evidence type="ECO:0000256" key="3">
    <source>
        <dbReference type="ARBA" id="ARBA00022801"/>
    </source>
</evidence>
<dbReference type="PANTHER" id="PTHR20842">
    <property type="entry name" value="PROTEASE S51 ALPHA-ASPARTYL DIPEPTIDASE"/>
    <property type="match status" value="1"/>
</dbReference>
<keyword evidence="3" id="KW-0378">Hydrolase</keyword>
<keyword evidence="2" id="KW-0645">Protease</keyword>
<dbReference type="InterPro" id="IPR005320">
    <property type="entry name" value="Peptidase_S51"/>
</dbReference>
<dbReference type="NCBIfam" id="NF003642">
    <property type="entry name" value="PRK05282.1"/>
    <property type="match status" value="1"/>
</dbReference>
<dbReference type="AlphaFoldDB" id="A0A383CJF1"/>
<protein>
    <recommendedName>
        <fullName evidence="6">Peptidase E</fullName>
    </recommendedName>
</protein>
<feature type="non-terminal residue" evidence="5">
    <location>
        <position position="186"/>
    </location>
</feature>
<dbReference type="Gene3D" id="3.40.50.880">
    <property type="match status" value="1"/>
</dbReference>
<gene>
    <name evidence="5" type="ORF">METZ01_LOCUS485370</name>
</gene>
<comment type="similarity">
    <text evidence="1">Belongs to the peptidase S51 family.</text>
</comment>
<evidence type="ECO:0008006" key="6">
    <source>
        <dbReference type="Google" id="ProtNLM"/>
    </source>
</evidence>
<dbReference type="GO" id="GO:0006508">
    <property type="term" value="P:proteolysis"/>
    <property type="evidence" value="ECO:0007669"/>
    <property type="project" value="UniProtKB-KW"/>
</dbReference>
<dbReference type="GO" id="GO:0008236">
    <property type="term" value="F:serine-type peptidase activity"/>
    <property type="evidence" value="ECO:0007669"/>
    <property type="project" value="UniProtKB-KW"/>
</dbReference>
<name>A0A383CJF1_9ZZZZ</name>
<dbReference type="SUPFAM" id="SSF52317">
    <property type="entry name" value="Class I glutamine amidotransferase-like"/>
    <property type="match status" value="1"/>
</dbReference>
<keyword evidence="4" id="KW-0720">Serine protease</keyword>
<evidence type="ECO:0000313" key="5">
    <source>
        <dbReference type="EMBL" id="SVE32516.1"/>
    </source>
</evidence>
<sequence>MKKMVLASTSTIYGSKYLEYLFPVIKNLFSNSKNILFIPYARPNGLSHKSYTDLVNDTFGQLNMSVFGIDDFNDPIENINRCDGIFIGGGNSFLLLDSIQKCNLIRPIKKKINSGTPFLGTSAGTNICGTSIGTTNDMPIVHPSSLKSLNLIPFNINPHYIDPIKGNKHMGESREIRIKEFHKFND</sequence>
<evidence type="ECO:0000256" key="4">
    <source>
        <dbReference type="ARBA" id="ARBA00022825"/>
    </source>
</evidence>
<proteinExistence type="inferred from homology"/>
<reference evidence="5" key="1">
    <citation type="submission" date="2018-05" db="EMBL/GenBank/DDBJ databases">
        <authorList>
            <person name="Lanie J.A."/>
            <person name="Ng W.-L."/>
            <person name="Kazmierczak K.M."/>
            <person name="Andrzejewski T.M."/>
            <person name="Davidsen T.M."/>
            <person name="Wayne K.J."/>
            <person name="Tettelin H."/>
            <person name="Glass J.I."/>
            <person name="Rusch D."/>
            <person name="Podicherti R."/>
            <person name="Tsui H.-C.T."/>
            <person name="Winkler M.E."/>
        </authorList>
    </citation>
    <scope>NUCLEOTIDE SEQUENCE</scope>
</reference>
<evidence type="ECO:0000256" key="2">
    <source>
        <dbReference type="ARBA" id="ARBA00022670"/>
    </source>
</evidence>
<organism evidence="5">
    <name type="scientific">marine metagenome</name>
    <dbReference type="NCBI Taxonomy" id="408172"/>
    <lineage>
        <taxon>unclassified sequences</taxon>
        <taxon>metagenomes</taxon>
        <taxon>ecological metagenomes</taxon>
    </lineage>
</organism>
<accession>A0A383CJF1</accession>
<dbReference type="Pfam" id="PF03575">
    <property type="entry name" value="Peptidase_S51"/>
    <property type="match status" value="1"/>
</dbReference>